<evidence type="ECO:0000313" key="8">
    <source>
        <dbReference type="Proteomes" id="UP000014680"/>
    </source>
</evidence>
<evidence type="ECO:0000256" key="4">
    <source>
        <dbReference type="PROSITE-ProRule" id="PRU00267"/>
    </source>
</evidence>
<dbReference type="InterPro" id="IPR009071">
    <property type="entry name" value="HMG_box_dom"/>
</dbReference>
<evidence type="ECO:0000256" key="5">
    <source>
        <dbReference type="SAM" id="MobiDB-lite"/>
    </source>
</evidence>
<keyword evidence="2 4" id="KW-0238">DNA-binding</keyword>
<dbReference type="GO" id="GO:0005634">
    <property type="term" value="C:nucleus"/>
    <property type="evidence" value="ECO:0007669"/>
    <property type="project" value="UniProtKB-SubCell"/>
</dbReference>
<feature type="region of interest" description="Disordered" evidence="5">
    <location>
        <begin position="1"/>
        <end position="29"/>
    </location>
</feature>
<dbReference type="AlphaFoldDB" id="A0A0A1TZV0"/>
<dbReference type="PROSITE" id="PS50118">
    <property type="entry name" value="HMG_BOX_2"/>
    <property type="match status" value="1"/>
</dbReference>
<accession>A0A0A1TZV0</accession>
<feature type="DNA-binding region" description="HMG box" evidence="4">
    <location>
        <begin position="109"/>
        <end position="166"/>
    </location>
</feature>
<evidence type="ECO:0000259" key="6">
    <source>
        <dbReference type="PROSITE" id="PS50118"/>
    </source>
</evidence>
<feature type="compositionally biased region" description="Basic and acidic residues" evidence="5">
    <location>
        <begin position="17"/>
        <end position="29"/>
    </location>
</feature>
<dbReference type="PANTHER" id="PTHR48112">
    <property type="entry name" value="HIGH MOBILITY GROUP PROTEIN DSP1"/>
    <property type="match status" value="1"/>
</dbReference>
<feature type="domain" description="HMG box" evidence="6">
    <location>
        <begin position="109"/>
        <end position="166"/>
    </location>
</feature>
<dbReference type="InterPro" id="IPR036910">
    <property type="entry name" value="HMG_box_dom_sf"/>
</dbReference>
<dbReference type="Gene3D" id="1.10.30.10">
    <property type="entry name" value="High mobility group box domain"/>
    <property type="match status" value="1"/>
</dbReference>
<dbReference type="OrthoDB" id="1919336at2759"/>
<gene>
    <name evidence="7" type="ORF">EIN_496710</name>
</gene>
<dbReference type="EMBL" id="KB206864">
    <property type="protein sequence ID" value="ELP87126.1"/>
    <property type="molecule type" value="Genomic_DNA"/>
</dbReference>
<protein>
    <recommendedName>
        <fullName evidence="6">HMG box domain-containing protein</fullName>
    </recommendedName>
</protein>
<dbReference type="Proteomes" id="UP000014680">
    <property type="component" value="Unassembled WGS sequence"/>
</dbReference>
<dbReference type="SMART" id="SM00398">
    <property type="entry name" value="HMG"/>
    <property type="match status" value="1"/>
</dbReference>
<dbReference type="GO" id="GO:0003677">
    <property type="term" value="F:DNA binding"/>
    <property type="evidence" value="ECO:0007669"/>
    <property type="project" value="UniProtKB-UniRule"/>
</dbReference>
<dbReference type="KEGG" id="eiv:EIN_496710"/>
<keyword evidence="8" id="KW-1185">Reference proteome</keyword>
<dbReference type="CDD" id="cd00084">
    <property type="entry name" value="HMG-box_SF"/>
    <property type="match status" value="1"/>
</dbReference>
<evidence type="ECO:0000256" key="3">
    <source>
        <dbReference type="ARBA" id="ARBA00023242"/>
    </source>
</evidence>
<dbReference type="Pfam" id="PF00505">
    <property type="entry name" value="HMG_box"/>
    <property type="match status" value="1"/>
</dbReference>
<keyword evidence="3 4" id="KW-0539">Nucleus</keyword>
<dbReference type="SUPFAM" id="SSF47095">
    <property type="entry name" value="HMG-box"/>
    <property type="match status" value="1"/>
</dbReference>
<dbReference type="GeneID" id="14886113"/>
<comment type="subcellular location">
    <subcellularLocation>
        <location evidence="1">Nucleus</location>
    </subcellularLocation>
</comment>
<dbReference type="InterPro" id="IPR050342">
    <property type="entry name" value="HMGB"/>
</dbReference>
<dbReference type="OMA" id="RIATIEC"/>
<sequence>MSQDKETQSPQQPPIQNEKHRQSIKEREEIQEAERVEIAEAIFVRWKTRKLMKERDIEYQTAKTKAQSKWSKLSDDKIQKFYRIATIECHLLNEDGLSGKKKIGDISKRKEEYHPYLLFCKENREKVKEEGFTGNEIMKHLSELWKEMPEDKKKKYQDLALQNRNKNNNTNTTDLN</sequence>
<proteinExistence type="predicted"/>
<dbReference type="VEuPathDB" id="AmoebaDB:EIN_496710"/>
<name>A0A0A1TZV0_ENTIV</name>
<dbReference type="RefSeq" id="XP_004253897.1">
    <property type="nucleotide sequence ID" value="XM_004253849.1"/>
</dbReference>
<evidence type="ECO:0000256" key="2">
    <source>
        <dbReference type="ARBA" id="ARBA00023125"/>
    </source>
</evidence>
<reference evidence="7 8" key="1">
    <citation type="submission" date="2012-10" db="EMBL/GenBank/DDBJ databases">
        <authorList>
            <person name="Zafar N."/>
            <person name="Inman J."/>
            <person name="Hall N."/>
            <person name="Lorenzi H."/>
            <person name="Caler E."/>
        </authorList>
    </citation>
    <scope>NUCLEOTIDE SEQUENCE [LARGE SCALE GENOMIC DNA]</scope>
    <source>
        <strain evidence="7 8">IP1</strain>
    </source>
</reference>
<evidence type="ECO:0000256" key="1">
    <source>
        <dbReference type="ARBA" id="ARBA00004123"/>
    </source>
</evidence>
<organism evidence="7 8">
    <name type="scientific">Entamoeba invadens IP1</name>
    <dbReference type="NCBI Taxonomy" id="370355"/>
    <lineage>
        <taxon>Eukaryota</taxon>
        <taxon>Amoebozoa</taxon>
        <taxon>Evosea</taxon>
        <taxon>Archamoebae</taxon>
        <taxon>Mastigamoebida</taxon>
        <taxon>Entamoebidae</taxon>
        <taxon>Entamoeba</taxon>
    </lineage>
</organism>
<evidence type="ECO:0000313" key="7">
    <source>
        <dbReference type="EMBL" id="ELP87126.1"/>
    </source>
</evidence>
<dbReference type="PANTHER" id="PTHR48112:SF32">
    <property type="entry name" value="HIGH MOBILITY GROUP PROTEIN B3"/>
    <property type="match status" value="1"/>
</dbReference>